<gene>
    <name evidence="4" type="primary">nosZ</name>
    <name evidence="4" type="ORF">GFH32_12015</name>
</gene>
<proteinExistence type="predicted"/>
<dbReference type="SUPFAM" id="SSF50974">
    <property type="entry name" value="Nitrous oxide reductase, N-terminal domain"/>
    <property type="match status" value="1"/>
</dbReference>
<dbReference type="PANTHER" id="PTHR42838:SF2">
    <property type="entry name" value="NITROUS-OXIDE REDUCTASE"/>
    <property type="match status" value="1"/>
</dbReference>
<keyword evidence="4" id="KW-0560">Oxidoreductase</keyword>
<dbReference type="SUPFAM" id="SSF49503">
    <property type="entry name" value="Cupredoxins"/>
    <property type="match status" value="1"/>
</dbReference>
<dbReference type="InterPro" id="IPR051403">
    <property type="entry name" value="NosZ/Cyto_c_oxidase_sub2"/>
</dbReference>
<accession>A0A5Q0QCR5</accession>
<dbReference type="GO" id="GO:0050304">
    <property type="term" value="F:nitrous-oxide reductase activity"/>
    <property type="evidence" value="ECO:0007669"/>
    <property type="project" value="UniProtKB-EC"/>
</dbReference>
<dbReference type="InterPro" id="IPR015943">
    <property type="entry name" value="WD40/YVTN_repeat-like_dom_sf"/>
</dbReference>
<protein>
    <submittedName>
        <fullName evidence="4">Sec-dependent nitrous-oxide reductase</fullName>
        <ecNumber evidence="4">1.7.2.4</ecNumber>
    </submittedName>
</protein>
<dbReference type="EC" id="1.7.2.4" evidence="4"/>
<name>A0A5Q0QCR5_9SPHI</name>
<evidence type="ECO:0000313" key="5">
    <source>
        <dbReference type="Proteomes" id="UP000326921"/>
    </source>
</evidence>
<dbReference type="InterPro" id="IPR034205">
    <property type="entry name" value="N2OR_C"/>
</dbReference>
<organism evidence="4 5">
    <name type="scientific">Sphingobacterium zhuxiongii</name>
    <dbReference type="NCBI Taxonomy" id="2662364"/>
    <lineage>
        <taxon>Bacteria</taxon>
        <taxon>Pseudomonadati</taxon>
        <taxon>Bacteroidota</taxon>
        <taxon>Sphingobacteriia</taxon>
        <taxon>Sphingobacteriales</taxon>
        <taxon>Sphingobacteriaceae</taxon>
        <taxon>Sphingobacterium</taxon>
    </lineage>
</organism>
<dbReference type="InterPro" id="IPR008972">
    <property type="entry name" value="Cupredoxin"/>
</dbReference>
<dbReference type="EMBL" id="CP045652">
    <property type="protein sequence ID" value="QGA26999.1"/>
    <property type="molecule type" value="Genomic_DNA"/>
</dbReference>
<evidence type="ECO:0000313" key="4">
    <source>
        <dbReference type="EMBL" id="QGA26999.1"/>
    </source>
</evidence>
<dbReference type="GO" id="GO:0030313">
    <property type="term" value="C:cell envelope"/>
    <property type="evidence" value="ECO:0007669"/>
    <property type="project" value="UniProtKB-SubCell"/>
</dbReference>
<dbReference type="Pfam" id="PF18764">
    <property type="entry name" value="nos_propeller"/>
    <property type="match status" value="1"/>
</dbReference>
<dbReference type="InterPro" id="IPR026468">
    <property type="entry name" value="Nitrous_oxide_Rdtase_Sec-dep"/>
</dbReference>
<evidence type="ECO:0000256" key="1">
    <source>
        <dbReference type="ARBA" id="ARBA00004196"/>
    </source>
</evidence>
<comment type="subcellular location">
    <subcellularLocation>
        <location evidence="1">Cell envelope</location>
    </subcellularLocation>
</comment>
<keyword evidence="2" id="KW-0479">Metal-binding</keyword>
<reference evidence="4 5" key="1">
    <citation type="submission" date="2019-10" db="EMBL/GenBank/DDBJ databases">
        <authorList>
            <person name="Dong K."/>
        </authorList>
    </citation>
    <scope>NUCLEOTIDE SEQUENCE [LARGE SCALE GENOMIC DNA]</scope>
    <source>
        <strain evidence="5">dk4302</strain>
    </source>
</reference>
<dbReference type="KEGG" id="sphe:GFH32_12015"/>
<dbReference type="AlphaFoldDB" id="A0A5Q0QCR5"/>
<dbReference type="Gene3D" id="2.130.10.10">
    <property type="entry name" value="YVTN repeat-like/Quinoprotein amine dehydrogenase"/>
    <property type="match status" value="1"/>
</dbReference>
<dbReference type="Proteomes" id="UP000326921">
    <property type="component" value="Chromosome"/>
</dbReference>
<dbReference type="RefSeq" id="WP_153511841.1">
    <property type="nucleotide sequence ID" value="NZ_CP045652.1"/>
</dbReference>
<dbReference type="GO" id="GO:0046872">
    <property type="term" value="F:metal ion binding"/>
    <property type="evidence" value="ECO:0007669"/>
    <property type="project" value="UniProtKB-KW"/>
</dbReference>
<dbReference type="InterPro" id="IPR041114">
    <property type="entry name" value="Nos_propeller"/>
</dbReference>
<evidence type="ECO:0000256" key="3">
    <source>
        <dbReference type="ARBA" id="ARBA00023008"/>
    </source>
</evidence>
<dbReference type="Gene3D" id="2.60.40.420">
    <property type="entry name" value="Cupredoxins - blue copper proteins"/>
    <property type="match status" value="1"/>
</dbReference>
<keyword evidence="3" id="KW-0186">Copper</keyword>
<dbReference type="InterPro" id="IPR011045">
    <property type="entry name" value="N2O_reductase_N"/>
</dbReference>
<dbReference type="PANTHER" id="PTHR42838">
    <property type="entry name" value="CYTOCHROME C OXIDASE SUBUNIT II"/>
    <property type="match status" value="1"/>
</dbReference>
<sequence length="662" mass="73360">MEFKKYVLAGLAAATLMSTFQACKPKGASEAVSGNAAEKAYVAPGKYDEFYNFVSGGFSGQLAVYGLPSGRLLRVIPVFSLDPEKGWGFSEETKPMLETSHGNVPWDDLHHVQISKTDGNYDGRWVFVNANNTPRIARVDLTTFRTAEILELPNSGGNHSSPFITENTEYVVAGTRFSVPTDHQDGDVPINSYKKNFRGTLSFVSVNKDNGNMDLAFQIETPGVNYDLSRAGKGVSHGWFFFSTYNTEQANTLLEVNASKNDKDFILAVNWKKAEEYLKAGKGKKVSNLKYAHNTYDEKSHSAKTEFKTETIVLNAEELEGLCYYIPCPKSPHGVDVDPTGEYIVGSGKLAALIPVFSFDKMQKAIAGKQFEGKFGGIPIIKYEAALYGEVEKPGLGPLHTEFDGKGNAITSFFVSSELVKWNIKDLKVIDRVPTYYSTGHLMIPGGDTKNPDAKYVVAYNKITKDRYLPTGPELSQSAQLFDISGDKMQLILDFPTIGEPHHAQAMRADKIKERSLKIFKIEENTNPYAAKGEKEARVERKGNQVHVYLTAIRSHFAPDNIEGIQLGDEVYFHVTNIEQDWDMPHGFAVKGARNGELLVMPGETQTLKWVPDRIGVFPFYCTDFCSALHQEMQGYIRISKKGSNVPLTYSLGTNLPADSAN</sequence>
<keyword evidence="5" id="KW-1185">Reference proteome</keyword>
<dbReference type="CDD" id="cd04223">
    <property type="entry name" value="N2OR_C"/>
    <property type="match status" value="1"/>
</dbReference>
<evidence type="ECO:0000256" key="2">
    <source>
        <dbReference type="ARBA" id="ARBA00022723"/>
    </source>
</evidence>
<dbReference type="NCBIfam" id="TIGR04246">
    <property type="entry name" value="nitrous_NosZ_Gp"/>
    <property type="match status" value="1"/>
</dbReference>
<dbReference type="PROSITE" id="PS51257">
    <property type="entry name" value="PROKAR_LIPOPROTEIN"/>
    <property type="match status" value="1"/>
</dbReference>